<dbReference type="AlphaFoldDB" id="A0A4Y7PGD2"/>
<gene>
    <name evidence="4" type="ORF">BD410DRAFT_810000</name>
</gene>
<dbReference type="Pfam" id="PF12192">
    <property type="entry name" value="CBP"/>
    <property type="match status" value="1"/>
</dbReference>
<organism evidence="4 5">
    <name type="scientific">Rickenella mellea</name>
    <dbReference type="NCBI Taxonomy" id="50990"/>
    <lineage>
        <taxon>Eukaryota</taxon>
        <taxon>Fungi</taxon>
        <taxon>Dikarya</taxon>
        <taxon>Basidiomycota</taxon>
        <taxon>Agaricomycotina</taxon>
        <taxon>Agaricomycetes</taxon>
        <taxon>Hymenochaetales</taxon>
        <taxon>Rickenellaceae</taxon>
        <taxon>Rickenella</taxon>
    </lineage>
</organism>
<dbReference type="InterPro" id="IPR022013">
    <property type="entry name" value="CBP"/>
</dbReference>
<keyword evidence="5" id="KW-1185">Reference proteome</keyword>
<reference evidence="4 5" key="1">
    <citation type="submission" date="2018-06" db="EMBL/GenBank/DDBJ databases">
        <title>A transcriptomic atlas of mushroom development highlights an independent origin of complex multicellularity.</title>
        <authorList>
            <consortium name="DOE Joint Genome Institute"/>
            <person name="Krizsan K."/>
            <person name="Almasi E."/>
            <person name="Merenyi Z."/>
            <person name="Sahu N."/>
            <person name="Viragh M."/>
            <person name="Koszo T."/>
            <person name="Mondo S."/>
            <person name="Kiss B."/>
            <person name="Balint B."/>
            <person name="Kues U."/>
            <person name="Barry K."/>
            <person name="Hegedus J.C."/>
            <person name="Henrissat B."/>
            <person name="Johnson J."/>
            <person name="Lipzen A."/>
            <person name="Ohm R."/>
            <person name="Nagy I."/>
            <person name="Pangilinan J."/>
            <person name="Yan J."/>
            <person name="Xiong Y."/>
            <person name="Grigoriev I.V."/>
            <person name="Hibbett D.S."/>
            <person name="Nagy L.G."/>
        </authorList>
    </citation>
    <scope>NUCLEOTIDE SEQUENCE [LARGE SCALE GENOMIC DNA]</scope>
    <source>
        <strain evidence="4 5">SZMC22713</strain>
    </source>
</reference>
<feature type="chain" id="PRO_5021291161" description="Fungal calcium binding protein domain-containing protein" evidence="2">
    <location>
        <begin position="19"/>
        <end position="137"/>
    </location>
</feature>
<accession>A0A4Y7PGD2</accession>
<sequence length="137" mass="13873">MKLIIAILSLAITLPVFAIPTPVEQPVCDRRRLLRKRCNITGCIVSVAFTSLACAAAAAEEGLNPVADAHCLIALGETIDKFSECSSCFPDPVTSIDSILSEIEDFLNEEDDGGDPGDGDGGFGGGDGGGGGGGGGC</sequence>
<dbReference type="EMBL" id="ML170393">
    <property type="protein sequence ID" value="TDL14091.1"/>
    <property type="molecule type" value="Genomic_DNA"/>
</dbReference>
<feature type="signal peptide" evidence="2">
    <location>
        <begin position="1"/>
        <end position="18"/>
    </location>
</feature>
<feature type="compositionally biased region" description="Gly residues" evidence="1">
    <location>
        <begin position="119"/>
        <end position="137"/>
    </location>
</feature>
<name>A0A4Y7PGD2_9AGAM</name>
<dbReference type="Gene3D" id="1.10.1740.120">
    <property type="match status" value="1"/>
</dbReference>
<evidence type="ECO:0000313" key="5">
    <source>
        <dbReference type="Proteomes" id="UP000294933"/>
    </source>
</evidence>
<evidence type="ECO:0000313" key="4">
    <source>
        <dbReference type="EMBL" id="TDL14091.1"/>
    </source>
</evidence>
<feature type="compositionally biased region" description="Acidic residues" evidence="1">
    <location>
        <begin position="108"/>
        <end position="118"/>
    </location>
</feature>
<keyword evidence="2" id="KW-0732">Signal</keyword>
<feature type="domain" description="Fungal calcium binding protein" evidence="3">
    <location>
        <begin position="37"/>
        <end position="82"/>
    </location>
</feature>
<evidence type="ECO:0000259" key="3">
    <source>
        <dbReference type="Pfam" id="PF12192"/>
    </source>
</evidence>
<proteinExistence type="predicted"/>
<dbReference type="VEuPathDB" id="FungiDB:BD410DRAFT_810000"/>
<evidence type="ECO:0000256" key="2">
    <source>
        <dbReference type="SAM" id="SignalP"/>
    </source>
</evidence>
<evidence type="ECO:0000256" key="1">
    <source>
        <dbReference type="SAM" id="MobiDB-lite"/>
    </source>
</evidence>
<feature type="region of interest" description="Disordered" evidence="1">
    <location>
        <begin position="108"/>
        <end position="137"/>
    </location>
</feature>
<protein>
    <recommendedName>
        <fullName evidence="3">Fungal calcium binding protein domain-containing protein</fullName>
    </recommendedName>
</protein>
<dbReference type="Proteomes" id="UP000294933">
    <property type="component" value="Unassembled WGS sequence"/>
</dbReference>